<reference evidence="2" key="1">
    <citation type="submission" date="2022-10" db="EMBL/GenBank/DDBJ databases">
        <title>The complete genomes of actinobacterial strains from the NBC collection.</title>
        <authorList>
            <person name="Joergensen T.S."/>
            <person name="Alvarez Arevalo M."/>
            <person name="Sterndorff E.B."/>
            <person name="Faurdal D."/>
            <person name="Vuksanovic O."/>
            <person name="Mourched A.-S."/>
            <person name="Charusanti P."/>
            <person name="Shaw S."/>
            <person name="Blin K."/>
            <person name="Weber T."/>
        </authorList>
    </citation>
    <scope>NUCLEOTIDE SEQUENCE</scope>
    <source>
        <strain evidence="2">NBC_01393</strain>
    </source>
</reference>
<dbReference type="AlphaFoldDB" id="A0AAU3I2P8"/>
<protein>
    <submittedName>
        <fullName evidence="2">Uncharacterized protein</fullName>
    </submittedName>
</protein>
<organism evidence="2">
    <name type="scientific">Streptomyces sp. NBC_01393</name>
    <dbReference type="NCBI Taxonomy" id="2903851"/>
    <lineage>
        <taxon>Bacteria</taxon>
        <taxon>Bacillati</taxon>
        <taxon>Actinomycetota</taxon>
        <taxon>Actinomycetes</taxon>
        <taxon>Kitasatosporales</taxon>
        <taxon>Streptomycetaceae</taxon>
        <taxon>Streptomyces</taxon>
    </lineage>
</organism>
<evidence type="ECO:0000313" key="2">
    <source>
        <dbReference type="EMBL" id="WTZ11677.1"/>
    </source>
</evidence>
<evidence type="ECO:0000256" key="1">
    <source>
        <dbReference type="SAM" id="MobiDB-lite"/>
    </source>
</evidence>
<feature type="region of interest" description="Disordered" evidence="1">
    <location>
        <begin position="38"/>
        <end position="82"/>
    </location>
</feature>
<accession>A0AAU3I2P8</accession>
<sequence>MGTDEHVCPECGQPVATVVHRYKTLGAWVPRWGPGPCRNPDCAAYADEPGHGHGHGQREGQGQGQGGGEGRDLPEEAAAEPS</sequence>
<feature type="compositionally biased region" description="Gly residues" evidence="1">
    <location>
        <begin position="59"/>
        <end position="68"/>
    </location>
</feature>
<name>A0AAU3I2P8_9ACTN</name>
<dbReference type="EMBL" id="CP109546">
    <property type="protein sequence ID" value="WTZ11677.1"/>
    <property type="molecule type" value="Genomic_DNA"/>
</dbReference>
<proteinExistence type="predicted"/>
<gene>
    <name evidence="2" type="ORF">OG699_29100</name>
</gene>